<dbReference type="Proteomes" id="UP000769157">
    <property type="component" value="Unassembled WGS sequence"/>
</dbReference>
<feature type="active site" description="Nucleophile" evidence="1">
    <location>
        <position position="171"/>
    </location>
</feature>
<reference evidence="3" key="2">
    <citation type="submission" date="2021-01" db="EMBL/GenBank/DDBJ databases">
        <authorList>
            <person name="Schikora-Tamarit M.A."/>
        </authorList>
    </citation>
    <scope>NUCLEOTIDE SEQUENCE</scope>
    <source>
        <strain evidence="3">CBS6075</strain>
    </source>
</reference>
<dbReference type="GO" id="GO:0051604">
    <property type="term" value="P:protein maturation"/>
    <property type="evidence" value="ECO:0007669"/>
    <property type="project" value="TreeGrafter"/>
</dbReference>
<dbReference type="EMBL" id="JAEUBE010000487">
    <property type="protein sequence ID" value="KAH3661273.1"/>
    <property type="molecule type" value="Genomic_DNA"/>
</dbReference>
<evidence type="ECO:0000256" key="2">
    <source>
        <dbReference type="PIRSR" id="PIRSR600246-3"/>
    </source>
</evidence>
<dbReference type="OrthoDB" id="77601at2759"/>
<comment type="caution">
    <text evidence="3">The sequence shown here is derived from an EMBL/GenBank/DDBJ whole genome shotgun (WGS) entry which is preliminary data.</text>
</comment>
<dbReference type="PANTHER" id="PTHR10188">
    <property type="entry name" value="L-ASPARAGINASE"/>
    <property type="match status" value="1"/>
</dbReference>
<accession>A0A9P8NWQ7</accession>
<dbReference type="GO" id="GO:0005737">
    <property type="term" value="C:cytoplasm"/>
    <property type="evidence" value="ECO:0007669"/>
    <property type="project" value="TreeGrafter"/>
</dbReference>
<feature type="site" description="Cleavage; by autolysis" evidence="2">
    <location>
        <begin position="170"/>
        <end position="171"/>
    </location>
</feature>
<dbReference type="GO" id="GO:0004298">
    <property type="term" value="F:threonine-type endopeptidase activity"/>
    <property type="evidence" value="ECO:0007669"/>
    <property type="project" value="TreeGrafter"/>
</dbReference>
<proteinExistence type="predicted"/>
<name>A0A9P8NWQ7_9ASCO</name>
<evidence type="ECO:0000313" key="3">
    <source>
        <dbReference type="EMBL" id="KAH3661273.1"/>
    </source>
</evidence>
<dbReference type="Pfam" id="PF01112">
    <property type="entry name" value="Asparaginase_2"/>
    <property type="match status" value="1"/>
</dbReference>
<dbReference type="InterPro" id="IPR000246">
    <property type="entry name" value="Peptidase_T2"/>
</dbReference>
<dbReference type="Gene3D" id="3.60.20.30">
    <property type="entry name" value="(Glycosyl)asparaginase"/>
    <property type="match status" value="1"/>
</dbReference>
<dbReference type="InterPro" id="IPR029055">
    <property type="entry name" value="Ntn_hydrolases_N"/>
</dbReference>
<evidence type="ECO:0000256" key="1">
    <source>
        <dbReference type="PIRSR" id="PIRSR600246-1"/>
    </source>
</evidence>
<organism evidence="3 4">
    <name type="scientific">Ogataea philodendri</name>
    <dbReference type="NCBI Taxonomy" id="1378263"/>
    <lineage>
        <taxon>Eukaryota</taxon>
        <taxon>Fungi</taxon>
        <taxon>Dikarya</taxon>
        <taxon>Ascomycota</taxon>
        <taxon>Saccharomycotina</taxon>
        <taxon>Pichiomycetes</taxon>
        <taxon>Pichiales</taxon>
        <taxon>Pichiaceae</taxon>
        <taxon>Ogataea</taxon>
    </lineage>
</organism>
<dbReference type="GeneID" id="70238644"/>
<reference evidence="3" key="1">
    <citation type="journal article" date="2021" name="Open Biol.">
        <title>Shared evolutionary footprints suggest mitochondrial oxidative damage underlies multiple complex I losses in fungi.</title>
        <authorList>
            <person name="Schikora-Tamarit M.A."/>
            <person name="Marcet-Houben M."/>
            <person name="Nosek J."/>
            <person name="Gabaldon T."/>
        </authorList>
    </citation>
    <scope>NUCLEOTIDE SEQUENCE</scope>
    <source>
        <strain evidence="3">CBS6075</strain>
    </source>
</reference>
<dbReference type="AlphaFoldDB" id="A0A9P8NWQ7"/>
<gene>
    <name evidence="3" type="ORF">OGAPHI_006680</name>
</gene>
<evidence type="ECO:0000313" key="4">
    <source>
        <dbReference type="Proteomes" id="UP000769157"/>
    </source>
</evidence>
<keyword evidence="4" id="KW-1185">Reference proteome</keyword>
<dbReference type="SUPFAM" id="SSF56235">
    <property type="entry name" value="N-terminal nucleophile aminohydrolases (Ntn hydrolases)"/>
    <property type="match status" value="1"/>
</dbReference>
<protein>
    <recommendedName>
        <fullName evidence="5">Asparaginase</fullName>
    </recommendedName>
</protein>
<evidence type="ECO:0008006" key="5">
    <source>
        <dbReference type="Google" id="ProtNLM"/>
    </source>
</evidence>
<sequence>MSDKLTLVHFGAGNHTDPPDKFRRLFRRAIRSTPASRPLFESQLAELVSISQTIEESPLTNTGLTSSVARDGSIQCDSSVFVYNRTTLKHTQSSLLANTSAHPTTDCAIQYVLQQNQNDLGLTAPVALVGKTDRTLELNGPMKQFYDKFKPALCKIDAVDRKTVASIVSDTIGVSLVGRTTVTTGVSSGGSLFKRPGRIGCSGVVGAGCYTAQQEGFLANVLCSGNGEDIIQMDLARTVCRHLLSNRHSGRMTCDLVAEAAYTAAEEVELRALDENYKPRLYVGVCGYFEAPDNLKCVFYFHTTETFVFGYSTSLKSEFLFSKLPKAQTATKGQMYVK</sequence>
<dbReference type="RefSeq" id="XP_046058397.1">
    <property type="nucleotide sequence ID" value="XM_046207991.1"/>
</dbReference>
<dbReference type="PANTHER" id="PTHR10188:SF8">
    <property type="entry name" value="THREONINE ASPARTASE 1"/>
    <property type="match status" value="1"/>
</dbReference>